<organism evidence="1 2">
    <name type="scientific">Brachionus plicatilis</name>
    <name type="common">Marine rotifer</name>
    <name type="synonym">Brachionus muelleri</name>
    <dbReference type="NCBI Taxonomy" id="10195"/>
    <lineage>
        <taxon>Eukaryota</taxon>
        <taxon>Metazoa</taxon>
        <taxon>Spiralia</taxon>
        <taxon>Gnathifera</taxon>
        <taxon>Rotifera</taxon>
        <taxon>Eurotatoria</taxon>
        <taxon>Monogononta</taxon>
        <taxon>Pseudotrocha</taxon>
        <taxon>Ploima</taxon>
        <taxon>Brachionidae</taxon>
        <taxon>Brachionus</taxon>
    </lineage>
</organism>
<reference evidence="1 2" key="1">
    <citation type="journal article" date="2018" name="Sci. Rep.">
        <title>Genomic signatures of local adaptation to the degree of environmental predictability in rotifers.</title>
        <authorList>
            <person name="Franch-Gras L."/>
            <person name="Hahn C."/>
            <person name="Garcia-Roger E.M."/>
            <person name="Carmona M.J."/>
            <person name="Serra M."/>
            <person name="Gomez A."/>
        </authorList>
    </citation>
    <scope>NUCLEOTIDE SEQUENCE [LARGE SCALE GENOMIC DNA]</scope>
    <source>
        <strain evidence="1">HYR1</strain>
    </source>
</reference>
<proteinExistence type="predicted"/>
<name>A0A3M7QJJ8_BRAPC</name>
<dbReference type="AlphaFoldDB" id="A0A3M7QJJ8"/>
<evidence type="ECO:0000313" key="1">
    <source>
        <dbReference type="EMBL" id="RNA11530.1"/>
    </source>
</evidence>
<feature type="non-terminal residue" evidence="1">
    <location>
        <position position="1"/>
    </location>
</feature>
<sequence>LFLAFQKSIFILKLVLNHNKQKKILRLLKKKSELGLDLRLIDKYFCDQKINAEICNILAIN</sequence>
<protein>
    <submittedName>
        <fullName evidence="1">Uncharacterized protein</fullName>
    </submittedName>
</protein>
<accession>A0A3M7QJJ8</accession>
<gene>
    <name evidence="1" type="ORF">BpHYR1_016559</name>
</gene>
<dbReference type="Proteomes" id="UP000276133">
    <property type="component" value="Unassembled WGS sequence"/>
</dbReference>
<comment type="caution">
    <text evidence="1">The sequence shown here is derived from an EMBL/GenBank/DDBJ whole genome shotgun (WGS) entry which is preliminary data.</text>
</comment>
<evidence type="ECO:0000313" key="2">
    <source>
        <dbReference type="Proteomes" id="UP000276133"/>
    </source>
</evidence>
<keyword evidence="2" id="KW-1185">Reference proteome</keyword>
<dbReference type="EMBL" id="REGN01005938">
    <property type="protein sequence ID" value="RNA11530.1"/>
    <property type="molecule type" value="Genomic_DNA"/>
</dbReference>